<organism evidence="1 2">
    <name type="scientific">Hebeloma cylindrosporum</name>
    <dbReference type="NCBI Taxonomy" id="76867"/>
    <lineage>
        <taxon>Eukaryota</taxon>
        <taxon>Fungi</taxon>
        <taxon>Dikarya</taxon>
        <taxon>Basidiomycota</taxon>
        <taxon>Agaricomycotina</taxon>
        <taxon>Agaricomycetes</taxon>
        <taxon>Agaricomycetidae</taxon>
        <taxon>Agaricales</taxon>
        <taxon>Agaricineae</taxon>
        <taxon>Hymenogastraceae</taxon>
        <taxon>Hebeloma</taxon>
    </lineage>
</organism>
<dbReference type="AlphaFoldDB" id="A0A0C3CBQ7"/>
<feature type="non-terminal residue" evidence="1">
    <location>
        <position position="105"/>
    </location>
</feature>
<keyword evidence="2" id="KW-1185">Reference proteome</keyword>
<reference evidence="1 2" key="1">
    <citation type="submission" date="2014-04" db="EMBL/GenBank/DDBJ databases">
        <authorList>
            <consortium name="DOE Joint Genome Institute"/>
            <person name="Kuo A."/>
            <person name="Gay G."/>
            <person name="Dore J."/>
            <person name="Kohler A."/>
            <person name="Nagy L.G."/>
            <person name="Floudas D."/>
            <person name="Copeland A."/>
            <person name="Barry K.W."/>
            <person name="Cichocki N."/>
            <person name="Veneault-Fourrey C."/>
            <person name="LaButti K."/>
            <person name="Lindquist E.A."/>
            <person name="Lipzen A."/>
            <person name="Lundell T."/>
            <person name="Morin E."/>
            <person name="Murat C."/>
            <person name="Sun H."/>
            <person name="Tunlid A."/>
            <person name="Henrissat B."/>
            <person name="Grigoriev I.V."/>
            <person name="Hibbett D.S."/>
            <person name="Martin F."/>
            <person name="Nordberg H.P."/>
            <person name="Cantor M.N."/>
            <person name="Hua S.X."/>
        </authorList>
    </citation>
    <scope>NUCLEOTIDE SEQUENCE [LARGE SCALE GENOMIC DNA]</scope>
    <source>
        <strain evidence="2">h7</strain>
    </source>
</reference>
<proteinExistence type="predicted"/>
<reference evidence="2" key="2">
    <citation type="submission" date="2015-01" db="EMBL/GenBank/DDBJ databases">
        <title>Evolutionary Origins and Diversification of the Mycorrhizal Mutualists.</title>
        <authorList>
            <consortium name="DOE Joint Genome Institute"/>
            <consortium name="Mycorrhizal Genomics Consortium"/>
            <person name="Kohler A."/>
            <person name="Kuo A."/>
            <person name="Nagy L.G."/>
            <person name="Floudas D."/>
            <person name="Copeland A."/>
            <person name="Barry K.W."/>
            <person name="Cichocki N."/>
            <person name="Veneault-Fourrey C."/>
            <person name="LaButti K."/>
            <person name="Lindquist E.A."/>
            <person name="Lipzen A."/>
            <person name="Lundell T."/>
            <person name="Morin E."/>
            <person name="Murat C."/>
            <person name="Riley R."/>
            <person name="Ohm R."/>
            <person name="Sun H."/>
            <person name="Tunlid A."/>
            <person name="Henrissat B."/>
            <person name="Grigoriev I.V."/>
            <person name="Hibbett D.S."/>
            <person name="Martin F."/>
        </authorList>
    </citation>
    <scope>NUCLEOTIDE SEQUENCE [LARGE SCALE GENOMIC DNA]</scope>
    <source>
        <strain evidence="2">h7</strain>
    </source>
</reference>
<evidence type="ECO:0000313" key="2">
    <source>
        <dbReference type="Proteomes" id="UP000053424"/>
    </source>
</evidence>
<protein>
    <submittedName>
        <fullName evidence="1">Uncharacterized protein</fullName>
    </submittedName>
</protein>
<name>A0A0C3CBQ7_HEBCY</name>
<accession>A0A0C3CBQ7</accession>
<evidence type="ECO:0000313" key="1">
    <source>
        <dbReference type="EMBL" id="KIM41046.1"/>
    </source>
</evidence>
<dbReference type="Proteomes" id="UP000053424">
    <property type="component" value="Unassembled WGS sequence"/>
</dbReference>
<sequence length="105" mass="11935">MLHPTNLNLDWSQFTHLELGASSGSRINGMLMPMESSNNGELLCARLEEFICEYPVTFSPTGMIEFIKRKQEGNIPKLARLKKVALRFDIERDRHEGTDGLLSKL</sequence>
<dbReference type="HOGENOM" id="CLU_2256422_0_0_1"/>
<gene>
    <name evidence="1" type="ORF">M413DRAFT_445791</name>
</gene>
<dbReference type="EMBL" id="KN831781">
    <property type="protein sequence ID" value="KIM41046.1"/>
    <property type="molecule type" value="Genomic_DNA"/>
</dbReference>